<dbReference type="AlphaFoldDB" id="A0A161HFJ6"/>
<protein>
    <submittedName>
        <fullName evidence="6">Spermidine synthase</fullName>
    </submittedName>
</protein>
<dbReference type="PROSITE" id="PS01330">
    <property type="entry name" value="PABS_1"/>
    <property type="match status" value="1"/>
</dbReference>
<accession>A0A161HFJ6</accession>
<dbReference type="NCBIfam" id="TIGR00417">
    <property type="entry name" value="speE"/>
    <property type="match status" value="1"/>
</dbReference>
<dbReference type="Proteomes" id="UP000189580">
    <property type="component" value="Chromosome c"/>
</dbReference>
<dbReference type="InterPro" id="IPR030373">
    <property type="entry name" value="PABS_CS"/>
</dbReference>
<proteinExistence type="inferred from homology"/>
<feature type="domain" description="PABS" evidence="5">
    <location>
        <begin position="1"/>
        <end position="173"/>
    </location>
</feature>
<dbReference type="PANTHER" id="PTHR11558:SF11">
    <property type="entry name" value="SPERMIDINE SYNTHASE"/>
    <property type="match status" value="1"/>
</dbReference>
<evidence type="ECO:0000256" key="4">
    <source>
        <dbReference type="RuleBase" id="RU003836"/>
    </source>
</evidence>
<sequence length="218" mass="24645">MIAHIPLNAHPNPKRVLVVGGGDGGVLREVTKHECVEKIDIVEIDDSVVRLAKQYLPDMAKGYNDPRITLHITDGFDFLRTKTAEYDVIISDTSDPEGPAEVLFQEEYFRLLDNALTEKGVISMMASENVWLKVTVLEKLRATCKNVFPTVEYAYTCVPTYTSGQLGLMICSKDAANDVTTPTRLWDREVEASINRYYNREIHRASFVIPTFARRYLA</sequence>
<dbReference type="InterPro" id="IPR030374">
    <property type="entry name" value="PABS"/>
</dbReference>
<reference evidence="6 7" key="1">
    <citation type="submission" date="2016-02" db="EMBL/GenBank/DDBJ databases">
        <title>Complete genome sequence and transcriptome regulation of the pentose utilising yeast Sugiyamaella lignohabitans.</title>
        <authorList>
            <person name="Bellasio M."/>
            <person name="Peymann A."/>
            <person name="Valli M."/>
            <person name="Sipitzky M."/>
            <person name="Graf A."/>
            <person name="Sauer M."/>
            <person name="Marx H."/>
            <person name="Mattanovich D."/>
        </authorList>
    </citation>
    <scope>NUCLEOTIDE SEQUENCE [LARGE SCALE GENOMIC DNA]</scope>
    <source>
        <strain evidence="6 7">CBS 10342</strain>
    </source>
</reference>
<keyword evidence="7" id="KW-1185">Reference proteome</keyword>
<dbReference type="SUPFAM" id="SSF53335">
    <property type="entry name" value="S-adenosyl-L-methionine-dependent methyltransferases"/>
    <property type="match status" value="1"/>
</dbReference>
<evidence type="ECO:0000313" key="6">
    <source>
        <dbReference type="EMBL" id="ANB11311.1"/>
    </source>
</evidence>
<dbReference type="InterPro" id="IPR029063">
    <property type="entry name" value="SAM-dependent_MTases_sf"/>
</dbReference>
<dbReference type="GO" id="GO:0008295">
    <property type="term" value="P:spermidine biosynthetic process"/>
    <property type="evidence" value="ECO:0007669"/>
    <property type="project" value="TreeGrafter"/>
</dbReference>
<comment type="similarity">
    <text evidence="1 4">Belongs to the spermidine/spermine synthase family.</text>
</comment>
<dbReference type="GO" id="GO:0016768">
    <property type="term" value="F:spermine synthase activity"/>
    <property type="evidence" value="ECO:0007669"/>
    <property type="project" value="EnsemblFungi"/>
</dbReference>
<dbReference type="Gene3D" id="3.40.50.150">
    <property type="entry name" value="Vaccinia Virus protein VP39"/>
    <property type="match status" value="1"/>
</dbReference>
<dbReference type="GeneID" id="30036212"/>
<dbReference type="PANTHER" id="PTHR11558">
    <property type="entry name" value="SPERMIDINE/SPERMINE SYNTHASE"/>
    <property type="match status" value="1"/>
</dbReference>
<dbReference type="PROSITE" id="PS51006">
    <property type="entry name" value="PABS_2"/>
    <property type="match status" value="1"/>
</dbReference>
<evidence type="ECO:0000256" key="1">
    <source>
        <dbReference type="ARBA" id="ARBA00007867"/>
    </source>
</evidence>
<dbReference type="HAMAP" id="MF_00198">
    <property type="entry name" value="Spermidine_synth"/>
    <property type="match status" value="1"/>
</dbReference>
<organism evidence="6 7">
    <name type="scientific">Sugiyamaella lignohabitans</name>
    <dbReference type="NCBI Taxonomy" id="796027"/>
    <lineage>
        <taxon>Eukaryota</taxon>
        <taxon>Fungi</taxon>
        <taxon>Dikarya</taxon>
        <taxon>Ascomycota</taxon>
        <taxon>Saccharomycotina</taxon>
        <taxon>Dipodascomycetes</taxon>
        <taxon>Dipodascales</taxon>
        <taxon>Trichomonascaceae</taxon>
        <taxon>Sugiyamaella</taxon>
    </lineage>
</organism>
<dbReference type="EMBL" id="CP014500">
    <property type="protein sequence ID" value="ANB11311.1"/>
    <property type="molecule type" value="Genomic_DNA"/>
</dbReference>
<dbReference type="InterPro" id="IPR001045">
    <property type="entry name" value="Spermi_synthase"/>
</dbReference>
<evidence type="ECO:0000256" key="3">
    <source>
        <dbReference type="PROSITE-ProRule" id="PRU00354"/>
    </source>
</evidence>
<dbReference type="CDD" id="cd02440">
    <property type="entry name" value="AdoMet_MTases"/>
    <property type="match status" value="1"/>
</dbReference>
<name>A0A161HFJ6_9ASCO</name>
<dbReference type="OrthoDB" id="38125at2759"/>
<evidence type="ECO:0000256" key="2">
    <source>
        <dbReference type="ARBA" id="ARBA00022679"/>
    </source>
</evidence>
<dbReference type="GO" id="GO:0004766">
    <property type="term" value="F:spermidine synthase activity"/>
    <property type="evidence" value="ECO:0007669"/>
    <property type="project" value="TreeGrafter"/>
</dbReference>
<dbReference type="GO" id="GO:0006597">
    <property type="term" value="P:spermine biosynthetic process"/>
    <property type="evidence" value="ECO:0007669"/>
    <property type="project" value="EnsemblFungi"/>
</dbReference>
<keyword evidence="3" id="KW-0620">Polyamine biosynthesis</keyword>
<feature type="active site" description="Proton acceptor" evidence="3">
    <location>
        <position position="92"/>
    </location>
</feature>
<dbReference type="GO" id="GO:0005829">
    <property type="term" value="C:cytosol"/>
    <property type="evidence" value="ECO:0007669"/>
    <property type="project" value="TreeGrafter"/>
</dbReference>
<evidence type="ECO:0000259" key="5">
    <source>
        <dbReference type="PROSITE" id="PS51006"/>
    </source>
</evidence>
<dbReference type="KEGG" id="slb:AWJ20_4115"/>
<dbReference type="RefSeq" id="XP_018733788.1">
    <property type="nucleotide sequence ID" value="XM_018881172.1"/>
</dbReference>
<keyword evidence="2 3" id="KW-0808">Transferase</keyword>
<dbReference type="GO" id="GO:0015940">
    <property type="term" value="P:pantothenate biosynthetic process"/>
    <property type="evidence" value="ECO:0007669"/>
    <property type="project" value="EnsemblFungi"/>
</dbReference>
<gene>
    <name evidence="6" type="primary">SPE3</name>
    <name evidence="6" type="ORF">AWJ20_4115</name>
</gene>
<dbReference type="FunFam" id="3.40.50.150:FF:000013">
    <property type="entry name" value="Spermidine synthase"/>
    <property type="match status" value="1"/>
</dbReference>
<evidence type="ECO:0000313" key="7">
    <source>
        <dbReference type="Proteomes" id="UP000189580"/>
    </source>
</evidence>
<dbReference type="Pfam" id="PF01564">
    <property type="entry name" value="Spermine_synth"/>
    <property type="match status" value="1"/>
</dbReference>
<dbReference type="NCBIfam" id="NF037959">
    <property type="entry name" value="MFS_SpdSyn"/>
    <property type="match status" value="1"/>
</dbReference>